<evidence type="ECO:0000256" key="3">
    <source>
        <dbReference type="ARBA" id="ARBA00022448"/>
    </source>
</evidence>
<dbReference type="InterPro" id="IPR050291">
    <property type="entry name" value="CDF_Transporter"/>
</dbReference>
<dbReference type="NCBIfam" id="TIGR01297">
    <property type="entry name" value="CDF"/>
    <property type="match status" value="1"/>
</dbReference>
<name>A0A921MSS7_9BACT</name>
<dbReference type="Gene3D" id="1.20.1510.10">
    <property type="entry name" value="Cation efflux protein transmembrane domain"/>
    <property type="match status" value="1"/>
</dbReference>
<keyword evidence="3" id="KW-0813">Transport</keyword>
<evidence type="ECO:0000256" key="1">
    <source>
        <dbReference type="ARBA" id="ARBA00004141"/>
    </source>
</evidence>
<dbReference type="InterPro" id="IPR027470">
    <property type="entry name" value="Cation_efflux_CTD"/>
</dbReference>
<dbReference type="InterPro" id="IPR036837">
    <property type="entry name" value="Cation_efflux_CTD_sf"/>
</dbReference>
<dbReference type="InterPro" id="IPR002524">
    <property type="entry name" value="Cation_efflux"/>
</dbReference>
<protein>
    <submittedName>
        <fullName evidence="10">Cation diffusion facilitator family transporter</fullName>
    </submittedName>
</protein>
<reference evidence="10" key="2">
    <citation type="submission" date="2021-09" db="EMBL/GenBank/DDBJ databases">
        <authorList>
            <person name="Gilroy R."/>
        </authorList>
    </citation>
    <scope>NUCLEOTIDE SEQUENCE</scope>
    <source>
        <strain evidence="10">CHK121-7720</strain>
    </source>
</reference>
<feature type="transmembrane region" description="Helical" evidence="7">
    <location>
        <begin position="21"/>
        <end position="40"/>
    </location>
</feature>
<evidence type="ECO:0000256" key="7">
    <source>
        <dbReference type="SAM" id="Phobius"/>
    </source>
</evidence>
<gene>
    <name evidence="10" type="ORF">K8U91_09630</name>
</gene>
<dbReference type="SUPFAM" id="SSF160240">
    <property type="entry name" value="Cation efflux protein cytoplasmic domain-like"/>
    <property type="match status" value="1"/>
</dbReference>
<evidence type="ECO:0000256" key="4">
    <source>
        <dbReference type="ARBA" id="ARBA00022692"/>
    </source>
</evidence>
<dbReference type="InterPro" id="IPR027469">
    <property type="entry name" value="Cation_efflux_TMD_sf"/>
</dbReference>
<dbReference type="SUPFAM" id="SSF161111">
    <property type="entry name" value="Cation efflux protein transmembrane domain-like"/>
    <property type="match status" value="1"/>
</dbReference>
<keyword evidence="4 7" id="KW-0812">Transmembrane</keyword>
<evidence type="ECO:0000259" key="8">
    <source>
        <dbReference type="Pfam" id="PF01545"/>
    </source>
</evidence>
<feature type="transmembrane region" description="Helical" evidence="7">
    <location>
        <begin position="126"/>
        <end position="148"/>
    </location>
</feature>
<dbReference type="EMBL" id="DYUD01000025">
    <property type="protein sequence ID" value="HJG89710.1"/>
    <property type="molecule type" value="Genomic_DNA"/>
</dbReference>
<dbReference type="RefSeq" id="WP_273306776.1">
    <property type="nucleotide sequence ID" value="NZ_DYUD01000025.1"/>
</dbReference>
<comment type="subcellular location">
    <subcellularLocation>
        <location evidence="1">Membrane</location>
        <topology evidence="1">Multi-pass membrane protein</topology>
    </subcellularLocation>
</comment>
<feature type="transmembrane region" description="Helical" evidence="7">
    <location>
        <begin position="191"/>
        <end position="212"/>
    </location>
</feature>
<dbReference type="Pfam" id="PF16916">
    <property type="entry name" value="ZT_dimer"/>
    <property type="match status" value="1"/>
</dbReference>
<dbReference type="GO" id="GO:0008324">
    <property type="term" value="F:monoatomic cation transmembrane transporter activity"/>
    <property type="evidence" value="ECO:0007669"/>
    <property type="project" value="InterPro"/>
</dbReference>
<feature type="domain" description="Cation efflux protein cytoplasmic" evidence="9">
    <location>
        <begin position="224"/>
        <end position="302"/>
    </location>
</feature>
<dbReference type="GO" id="GO:0016020">
    <property type="term" value="C:membrane"/>
    <property type="evidence" value="ECO:0007669"/>
    <property type="project" value="UniProtKB-SubCell"/>
</dbReference>
<accession>A0A921MSS7</accession>
<dbReference type="Pfam" id="PF01545">
    <property type="entry name" value="Cation_efflux"/>
    <property type="match status" value="1"/>
</dbReference>
<dbReference type="Proteomes" id="UP000757103">
    <property type="component" value="Unassembled WGS sequence"/>
</dbReference>
<comment type="caution">
    <text evidence="10">The sequence shown here is derived from an EMBL/GenBank/DDBJ whole genome shotgun (WGS) entry which is preliminary data.</text>
</comment>
<dbReference type="PANTHER" id="PTHR43840:SF15">
    <property type="entry name" value="MITOCHONDRIAL METAL TRANSPORTER 1-RELATED"/>
    <property type="match status" value="1"/>
</dbReference>
<feature type="domain" description="Cation efflux protein transmembrane" evidence="8">
    <location>
        <begin position="21"/>
        <end position="220"/>
    </location>
</feature>
<evidence type="ECO:0000256" key="6">
    <source>
        <dbReference type="ARBA" id="ARBA00023136"/>
    </source>
</evidence>
<organism evidence="10 11">
    <name type="scientific">Barnesiella viscericola</name>
    <dbReference type="NCBI Taxonomy" id="397865"/>
    <lineage>
        <taxon>Bacteria</taxon>
        <taxon>Pseudomonadati</taxon>
        <taxon>Bacteroidota</taxon>
        <taxon>Bacteroidia</taxon>
        <taxon>Bacteroidales</taxon>
        <taxon>Barnesiellaceae</taxon>
        <taxon>Barnesiella</taxon>
    </lineage>
</organism>
<sequence>MNETEQITDMAREKKAARVTWVGFFTNLLLSTAKIIAGVVGRSSAMIADGIHSLSDFITDFIVIIFIKISSKHEDSDHPYGHGKFETFATMLISFALFIVAIGIFYSGSVKIYEVLNGRVIERPTYLALIMAAVSIVVKEILYWYTIIVGRKIESPAVIANGWHHRSDAFSSIGTLIGISGAMFLGERWRILDPITSVIVGIFIIGVAYKLARPSIQELLEMSLPEEIEHSIEQKIQATPGVITFHHLRTRKNGNTFIIDMHIKVDPHSSIVEAHDIATHVENNLKAAFGKGTQINVHIEPYLPKEKQA</sequence>
<dbReference type="PANTHER" id="PTHR43840">
    <property type="entry name" value="MITOCHONDRIAL METAL TRANSPORTER 1-RELATED"/>
    <property type="match status" value="1"/>
</dbReference>
<evidence type="ECO:0000256" key="5">
    <source>
        <dbReference type="ARBA" id="ARBA00022989"/>
    </source>
</evidence>
<comment type="similarity">
    <text evidence="2">Belongs to the cation diffusion facilitator (CDF) transporter (TC 2.A.4) family.</text>
</comment>
<reference evidence="10" key="1">
    <citation type="journal article" date="2021" name="PeerJ">
        <title>Extensive microbial diversity within the chicken gut microbiome revealed by metagenomics and culture.</title>
        <authorList>
            <person name="Gilroy R."/>
            <person name="Ravi A."/>
            <person name="Getino M."/>
            <person name="Pursley I."/>
            <person name="Horton D.L."/>
            <person name="Alikhan N.F."/>
            <person name="Baker D."/>
            <person name="Gharbi K."/>
            <person name="Hall N."/>
            <person name="Watson M."/>
            <person name="Adriaenssens E.M."/>
            <person name="Foster-Nyarko E."/>
            <person name="Jarju S."/>
            <person name="Secka A."/>
            <person name="Antonio M."/>
            <person name="Oren A."/>
            <person name="Chaudhuri R.R."/>
            <person name="La Ragione R."/>
            <person name="Hildebrand F."/>
            <person name="Pallen M.J."/>
        </authorList>
    </citation>
    <scope>NUCLEOTIDE SEQUENCE</scope>
    <source>
        <strain evidence="10">CHK121-7720</strain>
    </source>
</reference>
<evidence type="ECO:0000313" key="10">
    <source>
        <dbReference type="EMBL" id="HJG89710.1"/>
    </source>
</evidence>
<evidence type="ECO:0000259" key="9">
    <source>
        <dbReference type="Pfam" id="PF16916"/>
    </source>
</evidence>
<keyword evidence="6 7" id="KW-0472">Membrane</keyword>
<feature type="transmembrane region" description="Helical" evidence="7">
    <location>
        <begin position="88"/>
        <end position="106"/>
    </location>
</feature>
<proteinExistence type="inferred from homology"/>
<dbReference type="AlphaFoldDB" id="A0A921MSS7"/>
<keyword evidence="5 7" id="KW-1133">Transmembrane helix</keyword>
<evidence type="ECO:0000256" key="2">
    <source>
        <dbReference type="ARBA" id="ARBA00008114"/>
    </source>
</evidence>
<dbReference type="InterPro" id="IPR058533">
    <property type="entry name" value="Cation_efflux_TM"/>
</dbReference>
<evidence type="ECO:0000313" key="11">
    <source>
        <dbReference type="Proteomes" id="UP000757103"/>
    </source>
</evidence>
<dbReference type="FunFam" id="1.20.1510.10:FF:000006">
    <property type="entry name" value="Divalent cation efflux transporter"/>
    <property type="match status" value="1"/>
</dbReference>
<dbReference type="Gene3D" id="3.30.70.1350">
    <property type="entry name" value="Cation efflux protein, cytoplasmic domain"/>
    <property type="match status" value="1"/>
</dbReference>